<keyword evidence="4 7" id="KW-0808">Transferase</keyword>
<keyword evidence="3 7" id="KW-0032">Aminotransferase</keyword>
<dbReference type="InterPro" id="IPR006222">
    <property type="entry name" value="GCVT_N"/>
</dbReference>
<dbReference type="Pfam" id="PF08669">
    <property type="entry name" value="GCV_T_C"/>
    <property type="match status" value="1"/>
</dbReference>
<comment type="subunit">
    <text evidence="7">The glycine cleavage system is composed of four proteins: P, T, L and H.</text>
</comment>
<comment type="catalytic activity">
    <reaction evidence="6 7">
        <text>N(6)-[(R)-S(8)-aminomethyldihydrolipoyl]-L-lysyl-[protein] + (6S)-5,6,7,8-tetrahydrofolate = N(6)-[(R)-dihydrolipoyl]-L-lysyl-[protein] + (6R)-5,10-methylene-5,6,7,8-tetrahydrofolate + NH4(+)</text>
        <dbReference type="Rhea" id="RHEA:16945"/>
        <dbReference type="Rhea" id="RHEA-COMP:10475"/>
        <dbReference type="Rhea" id="RHEA-COMP:10492"/>
        <dbReference type="ChEBI" id="CHEBI:15636"/>
        <dbReference type="ChEBI" id="CHEBI:28938"/>
        <dbReference type="ChEBI" id="CHEBI:57453"/>
        <dbReference type="ChEBI" id="CHEBI:83100"/>
        <dbReference type="ChEBI" id="CHEBI:83143"/>
        <dbReference type="EC" id="2.1.2.10"/>
    </reaction>
</comment>
<dbReference type="InterPro" id="IPR013977">
    <property type="entry name" value="GcvT_C"/>
</dbReference>
<evidence type="ECO:0000256" key="7">
    <source>
        <dbReference type="HAMAP-Rule" id="MF_00259"/>
    </source>
</evidence>
<evidence type="ECO:0000313" key="12">
    <source>
        <dbReference type="Proteomes" id="UP001138768"/>
    </source>
</evidence>
<sequence>MGSRTPLFSEHERLGARIVPFGGWDMPLHYGSQLDEHHAVRQQAGVFDVSHMRPVDIQGADALAFLQRLLANDVAKLKQPGKALYSCMLNADGGVIDDLICYYLGPNRYRAVVNAATADKDLAWIRACVEGTSVSIHSRDDLAMLAVQGPQARTKVLPLLPGALQEPARALKPFFAAEQGDWLVGRTGYTGEDGFEIMLPATEVGDLWRALLAAGVAPAGLGARDTLRLEAGMNLYGQDMTEEVGPLESGLEWTVAFEPQERDFIGRSALEAQRASGDLREFIGLLLTGRGVLRSHQPVLVDGQPVGEVTSGGFSPTLQRSIALARVQPGIGDQCAVDIRGKAVPARVVKPPFVRHGKALIALE</sequence>
<dbReference type="PIRSF" id="PIRSF006487">
    <property type="entry name" value="GcvT"/>
    <property type="match status" value="1"/>
</dbReference>
<dbReference type="GO" id="GO:0005829">
    <property type="term" value="C:cytosol"/>
    <property type="evidence" value="ECO:0007669"/>
    <property type="project" value="TreeGrafter"/>
</dbReference>
<dbReference type="NCBIfam" id="TIGR00528">
    <property type="entry name" value="gcvT"/>
    <property type="match status" value="1"/>
</dbReference>
<evidence type="ECO:0000313" key="11">
    <source>
        <dbReference type="EMBL" id="MBK1618673.1"/>
    </source>
</evidence>
<dbReference type="FunFam" id="4.10.1250.10:FF:000001">
    <property type="entry name" value="Aminomethyltransferase"/>
    <property type="match status" value="1"/>
</dbReference>
<comment type="function">
    <text evidence="7">The glycine cleavage system catalyzes the degradation of glycine.</text>
</comment>
<dbReference type="HAMAP" id="MF_00259">
    <property type="entry name" value="GcvT"/>
    <property type="match status" value="1"/>
</dbReference>
<comment type="caution">
    <text evidence="11">The sequence shown here is derived from an EMBL/GenBank/DDBJ whole genome shotgun (WGS) entry which is preliminary data.</text>
</comment>
<dbReference type="GO" id="GO:0008483">
    <property type="term" value="F:transaminase activity"/>
    <property type="evidence" value="ECO:0007669"/>
    <property type="project" value="UniProtKB-KW"/>
</dbReference>
<dbReference type="AlphaFoldDB" id="A0A9X1B3P6"/>
<comment type="similarity">
    <text evidence="1 7">Belongs to the GcvT family.</text>
</comment>
<dbReference type="InterPro" id="IPR006223">
    <property type="entry name" value="GcvT"/>
</dbReference>
<dbReference type="EC" id="2.1.2.10" evidence="2 7"/>
<proteinExistence type="inferred from homology"/>
<dbReference type="InterPro" id="IPR029043">
    <property type="entry name" value="GcvT/YgfZ_C"/>
</dbReference>
<dbReference type="InterPro" id="IPR028896">
    <property type="entry name" value="GcvT/YgfZ/DmdA"/>
</dbReference>
<dbReference type="SUPFAM" id="SSF103025">
    <property type="entry name" value="Folate-binding domain"/>
    <property type="match status" value="1"/>
</dbReference>
<accession>A0A9X1B3P6</accession>
<evidence type="ECO:0000256" key="4">
    <source>
        <dbReference type="ARBA" id="ARBA00022679"/>
    </source>
</evidence>
<feature type="binding site" evidence="8">
    <location>
        <position position="196"/>
    </location>
    <ligand>
        <name>substrate</name>
    </ligand>
</feature>
<dbReference type="RefSeq" id="WP_200242754.1">
    <property type="nucleotide sequence ID" value="NZ_NRRY01000012.1"/>
</dbReference>
<feature type="domain" description="GCVT N-terminal" evidence="9">
    <location>
        <begin position="8"/>
        <end position="257"/>
    </location>
</feature>
<evidence type="ECO:0000259" key="9">
    <source>
        <dbReference type="Pfam" id="PF01571"/>
    </source>
</evidence>
<evidence type="ECO:0000256" key="1">
    <source>
        <dbReference type="ARBA" id="ARBA00008609"/>
    </source>
</evidence>
<dbReference type="GO" id="GO:0004047">
    <property type="term" value="F:aminomethyltransferase activity"/>
    <property type="evidence" value="ECO:0007669"/>
    <property type="project" value="UniProtKB-UniRule"/>
</dbReference>
<dbReference type="SUPFAM" id="SSF101790">
    <property type="entry name" value="Aminomethyltransferase beta-barrel domain"/>
    <property type="match status" value="1"/>
</dbReference>
<gene>
    <name evidence="7 11" type="primary">gcvT</name>
    <name evidence="11" type="ORF">CKO42_09550</name>
</gene>
<dbReference type="PANTHER" id="PTHR43757">
    <property type="entry name" value="AMINOMETHYLTRANSFERASE"/>
    <property type="match status" value="1"/>
</dbReference>
<dbReference type="Gene3D" id="3.30.70.1400">
    <property type="entry name" value="Aminomethyltransferase beta-barrel domains"/>
    <property type="match status" value="1"/>
</dbReference>
<protein>
    <recommendedName>
        <fullName evidence="2 7">Aminomethyltransferase</fullName>
        <ecNumber evidence="2 7">2.1.2.10</ecNumber>
    </recommendedName>
    <alternativeName>
        <fullName evidence="5 7">Glycine cleavage system T protein</fullName>
    </alternativeName>
</protein>
<dbReference type="InterPro" id="IPR027266">
    <property type="entry name" value="TrmE/GcvT-like"/>
</dbReference>
<evidence type="ECO:0000256" key="2">
    <source>
        <dbReference type="ARBA" id="ARBA00012616"/>
    </source>
</evidence>
<dbReference type="GO" id="GO:0019464">
    <property type="term" value="P:glycine decarboxylation via glycine cleavage system"/>
    <property type="evidence" value="ECO:0007669"/>
    <property type="project" value="UniProtKB-UniRule"/>
</dbReference>
<dbReference type="GO" id="GO:0005960">
    <property type="term" value="C:glycine cleavage complex"/>
    <property type="evidence" value="ECO:0007669"/>
    <property type="project" value="InterPro"/>
</dbReference>
<evidence type="ECO:0000256" key="8">
    <source>
        <dbReference type="PIRSR" id="PIRSR006487-1"/>
    </source>
</evidence>
<dbReference type="Pfam" id="PF01571">
    <property type="entry name" value="GCV_T"/>
    <property type="match status" value="1"/>
</dbReference>
<evidence type="ECO:0000256" key="5">
    <source>
        <dbReference type="ARBA" id="ARBA00031395"/>
    </source>
</evidence>
<dbReference type="Gene3D" id="2.40.30.110">
    <property type="entry name" value="Aminomethyltransferase beta-barrel domains"/>
    <property type="match status" value="1"/>
</dbReference>
<dbReference type="EMBL" id="NRRY01000012">
    <property type="protein sequence ID" value="MBK1618673.1"/>
    <property type="molecule type" value="Genomic_DNA"/>
</dbReference>
<evidence type="ECO:0000256" key="6">
    <source>
        <dbReference type="ARBA" id="ARBA00047665"/>
    </source>
</evidence>
<reference evidence="11 12" key="1">
    <citation type="journal article" date="2020" name="Microorganisms">
        <title>Osmotic Adaptation and Compatible Solute Biosynthesis of Phototrophic Bacteria as Revealed from Genome Analyses.</title>
        <authorList>
            <person name="Imhoff J.F."/>
            <person name="Rahn T."/>
            <person name="Kunzel S."/>
            <person name="Keller A."/>
            <person name="Neulinger S.C."/>
        </authorList>
    </citation>
    <scope>NUCLEOTIDE SEQUENCE [LARGE SCALE GENOMIC DNA]</scope>
    <source>
        <strain evidence="11 12">DSM 25653</strain>
    </source>
</reference>
<dbReference type="FunFam" id="3.30.70.1400:FF:000001">
    <property type="entry name" value="Aminomethyltransferase"/>
    <property type="match status" value="1"/>
</dbReference>
<feature type="domain" description="Aminomethyltransferase C-terminal" evidence="10">
    <location>
        <begin position="280"/>
        <end position="354"/>
    </location>
</feature>
<dbReference type="Proteomes" id="UP001138768">
    <property type="component" value="Unassembled WGS sequence"/>
</dbReference>
<dbReference type="Gene3D" id="3.30.1360.120">
    <property type="entry name" value="Probable tRNA modification gtpase trme, domain 1"/>
    <property type="match status" value="1"/>
</dbReference>
<organism evidence="11 12">
    <name type="scientific">Lamprobacter modestohalophilus</name>
    <dbReference type="NCBI Taxonomy" id="1064514"/>
    <lineage>
        <taxon>Bacteria</taxon>
        <taxon>Pseudomonadati</taxon>
        <taxon>Pseudomonadota</taxon>
        <taxon>Gammaproteobacteria</taxon>
        <taxon>Chromatiales</taxon>
        <taxon>Chromatiaceae</taxon>
        <taxon>Lamprobacter</taxon>
    </lineage>
</organism>
<dbReference type="NCBIfam" id="NF001567">
    <property type="entry name" value="PRK00389.1"/>
    <property type="match status" value="1"/>
</dbReference>
<evidence type="ECO:0000259" key="10">
    <source>
        <dbReference type="Pfam" id="PF08669"/>
    </source>
</evidence>
<dbReference type="PANTHER" id="PTHR43757:SF2">
    <property type="entry name" value="AMINOMETHYLTRANSFERASE, MITOCHONDRIAL"/>
    <property type="match status" value="1"/>
</dbReference>
<evidence type="ECO:0000256" key="3">
    <source>
        <dbReference type="ARBA" id="ARBA00022576"/>
    </source>
</evidence>
<dbReference type="Gene3D" id="4.10.1250.10">
    <property type="entry name" value="Aminomethyltransferase fragment"/>
    <property type="match status" value="1"/>
</dbReference>
<dbReference type="InterPro" id="IPR022903">
    <property type="entry name" value="GcvT_bac"/>
</dbReference>
<name>A0A9X1B3P6_9GAMM</name>
<keyword evidence="12" id="KW-1185">Reference proteome</keyword>